<dbReference type="PROSITE" id="PS51898">
    <property type="entry name" value="TYR_RECOMBINASE"/>
    <property type="match status" value="1"/>
</dbReference>
<evidence type="ECO:0000256" key="2">
    <source>
        <dbReference type="ARBA" id="ARBA00023125"/>
    </source>
</evidence>
<dbReference type="SUPFAM" id="SSF56349">
    <property type="entry name" value="DNA breaking-rejoining enzymes"/>
    <property type="match status" value="1"/>
</dbReference>
<evidence type="ECO:0000256" key="5">
    <source>
        <dbReference type="SAM" id="MobiDB-lite"/>
    </source>
</evidence>
<sequence>MSGTNRRKPSWPPPRPAAIRPGSPGPAASATRRAPPATALAARCARNWRGWRRRASSAPASCWRGCAPPGGPRTPRARRSGAVPGIPARSTATLTGEGDRVMPNVVALRPADDVGAAALEAVVAAHRHLDRCKLSANTVKAYRRQIAAYVAWLAEHAAERDDAFADLVGAEAAVTAWRRSRIDDRAAPNTINQGIAALTLMYAQVGLRIDVKRATVPKPGEPDALTTAEQGAVERAAARRSARDAAIIAVLLFAGAREEECARLEADDIAITARTGTIRLHGKGDQVRTVPIPPTARARITAWLDIRGRQPGPLWTGQRGALTISGIVQVVLAVGADAKLPGLRPHRLRHTYATRLREGGADVAQVQALLGHASLDTSARYFRAGTAEQAAVVDRVFD</sequence>
<dbReference type="InterPro" id="IPR013762">
    <property type="entry name" value="Integrase-like_cat_sf"/>
</dbReference>
<dbReference type="PANTHER" id="PTHR30349">
    <property type="entry name" value="PHAGE INTEGRASE-RELATED"/>
    <property type="match status" value="1"/>
</dbReference>
<dbReference type="OrthoDB" id="9803188at2"/>
<accession>A0A5S4FD31</accession>
<feature type="compositionally biased region" description="Low complexity" evidence="5">
    <location>
        <begin position="25"/>
        <end position="39"/>
    </location>
</feature>
<feature type="domain" description="Tyr recombinase" evidence="6">
    <location>
        <begin position="220"/>
        <end position="394"/>
    </location>
</feature>
<keyword evidence="2 4" id="KW-0238">DNA-binding</keyword>
<dbReference type="GO" id="GO:0015074">
    <property type="term" value="P:DNA integration"/>
    <property type="evidence" value="ECO:0007669"/>
    <property type="project" value="InterPro"/>
</dbReference>
<dbReference type="InterPro" id="IPR050090">
    <property type="entry name" value="Tyrosine_recombinase_XerCD"/>
</dbReference>
<evidence type="ECO:0000256" key="1">
    <source>
        <dbReference type="ARBA" id="ARBA00008857"/>
    </source>
</evidence>
<evidence type="ECO:0000256" key="4">
    <source>
        <dbReference type="PROSITE-ProRule" id="PRU01248"/>
    </source>
</evidence>
<dbReference type="Gene3D" id="1.10.150.130">
    <property type="match status" value="1"/>
</dbReference>
<gene>
    <name evidence="8" type="ORF">ETD86_26005</name>
</gene>
<dbReference type="AlphaFoldDB" id="A0A5S4FD31"/>
<proteinExistence type="inferred from homology"/>
<dbReference type="EMBL" id="VCKY01000094">
    <property type="protein sequence ID" value="TMR15891.1"/>
    <property type="molecule type" value="Genomic_DNA"/>
</dbReference>
<evidence type="ECO:0000259" key="7">
    <source>
        <dbReference type="PROSITE" id="PS51900"/>
    </source>
</evidence>
<evidence type="ECO:0000313" key="9">
    <source>
        <dbReference type="Proteomes" id="UP000309128"/>
    </source>
</evidence>
<keyword evidence="3" id="KW-0233">DNA recombination</keyword>
<comment type="caution">
    <text evidence="8">The sequence shown here is derived from an EMBL/GenBank/DDBJ whole genome shotgun (WGS) entry which is preliminary data.</text>
</comment>
<dbReference type="Proteomes" id="UP000309128">
    <property type="component" value="Unassembled WGS sequence"/>
</dbReference>
<keyword evidence="9" id="KW-1185">Reference proteome</keyword>
<name>A0A5S4FD31_9ACTN</name>
<evidence type="ECO:0008006" key="10">
    <source>
        <dbReference type="Google" id="ProtNLM"/>
    </source>
</evidence>
<dbReference type="PANTHER" id="PTHR30349:SF64">
    <property type="entry name" value="PROPHAGE INTEGRASE INTD-RELATED"/>
    <property type="match status" value="1"/>
</dbReference>
<dbReference type="GO" id="GO:0003677">
    <property type="term" value="F:DNA binding"/>
    <property type="evidence" value="ECO:0007669"/>
    <property type="project" value="UniProtKB-UniRule"/>
</dbReference>
<evidence type="ECO:0000313" key="8">
    <source>
        <dbReference type="EMBL" id="TMR15891.1"/>
    </source>
</evidence>
<feature type="region of interest" description="Disordered" evidence="5">
    <location>
        <begin position="68"/>
        <end position="95"/>
    </location>
</feature>
<dbReference type="InterPro" id="IPR010998">
    <property type="entry name" value="Integrase_recombinase_N"/>
</dbReference>
<feature type="domain" description="Core-binding (CB)" evidence="7">
    <location>
        <begin position="123"/>
        <end position="206"/>
    </location>
</feature>
<dbReference type="Gene3D" id="1.10.443.10">
    <property type="entry name" value="Intergrase catalytic core"/>
    <property type="match status" value="1"/>
</dbReference>
<organism evidence="8 9">
    <name type="scientific">Nonomuraea turkmeniaca</name>
    <dbReference type="NCBI Taxonomy" id="103838"/>
    <lineage>
        <taxon>Bacteria</taxon>
        <taxon>Bacillati</taxon>
        <taxon>Actinomycetota</taxon>
        <taxon>Actinomycetes</taxon>
        <taxon>Streptosporangiales</taxon>
        <taxon>Streptosporangiaceae</taxon>
        <taxon>Nonomuraea</taxon>
    </lineage>
</organism>
<comment type="similarity">
    <text evidence="1">Belongs to the 'phage' integrase family.</text>
</comment>
<evidence type="ECO:0000259" key="6">
    <source>
        <dbReference type="PROSITE" id="PS51898"/>
    </source>
</evidence>
<dbReference type="SUPFAM" id="SSF47823">
    <property type="entry name" value="lambda integrase-like, N-terminal domain"/>
    <property type="match status" value="1"/>
</dbReference>
<dbReference type="InterPro" id="IPR044068">
    <property type="entry name" value="CB"/>
</dbReference>
<dbReference type="GO" id="GO:0006310">
    <property type="term" value="P:DNA recombination"/>
    <property type="evidence" value="ECO:0007669"/>
    <property type="project" value="UniProtKB-KW"/>
</dbReference>
<evidence type="ECO:0000256" key="3">
    <source>
        <dbReference type="ARBA" id="ARBA00023172"/>
    </source>
</evidence>
<feature type="region of interest" description="Disordered" evidence="5">
    <location>
        <begin position="1"/>
        <end position="39"/>
    </location>
</feature>
<dbReference type="InterPro" id="IPR002104">
    <property type="entry name" value="Integrase_catalytic"/>
</dbReference>
<reference evidence="8 9" key="1">
    <citation type="submission" date="2019-05" db="EMBL/GenBank/DDBJ databases">
        <title>Draft genome sequence of Nonomuraea turkmeniaca DSM 43926.</title>
        <authorList>
            <person name="Saricaoglu S."/>
            <person name="Isik K."/>
        </authorList>
    </citation>
    <scope>NUCLEOTIDE SEQUENCE [LARGE SCALE GENOMIC DNA]</scope>
    <source>
        <strain evidence="8 9">DSM 43926</strain>
    </source>
</reference>
<protein>
    <recommendedName>
        <fullName evidence="10">Integrase</fullName>
    </recommendedName>
</protein>
<dbReference type="InterPro" id="IPR011010">
    <property type="entry name" value="DNA_brk_join_enz"/>
</dbReference>
<dbReference type="CDD" id="cd00397">
    <property type="entry name" value="DNA_BRE_C"/>
    <property type="match status" value="1"/>
</dbReference>
<dbReference type="Pfam" id="PF00589">
    <property type="entry name" value="Phage_integrase"/>
    <property type="match status" value="1"/>
</dbReference>
<dbReference type="PROSITE" id="PS51900">
    <property type="entry name" value="CB"/>
    <property type="match status" value="1"/>
</dbReference>